<proteinExistence type="predicted"/>
<evidence type="ECO:0000313" key="2">
    <source>
        <dbReference type="Proteomes" id="UP001372338"/>
    </source>
</evidence>
<protein>
    <submittedName>
        <fullName evidence="1">Uncharacterized protein</fullName>
    </submittedName>
</protein>
<organism evidence="1 2">
    <name type="scientific">Crotalaria pallida</name>
    <name type="common">Smooth rattlebox</name>
    <name type="synonym">Crotalaria striata</name>
    <dbReference type="NCBI Taxonomy" id="3830"/>
    <lineage>
        <taxon>Eukaryota</taxon>
        <taxon>Viridiplantae</taxon>
        <taxon>Streptophyta</taxon>
        <taxon>Embryophyta</taxon>
        <taxon>Tracheophyta</taxon>
        <taxon>Spermatophyta</taxon>
        <taxon>Magnoliopsida</taxon>
        <taxon>eudicotyledons</taxon>
        <taxon>Gunneridae</taxon>
        <taxon>Pentapetalae</taxon>
        <taxon>rosids</taxon>
        <taxon>fabids</taxon>
        <taxon>Fabales</taxon>
        <taxon>Fabaceae</taxon>
        <taxon>Papilionoideae</taxon>
        <taxon>50 kb inversion clade</taxon>
        <taxon>genistoids sensu lato</taxon>
        <taxon>core genistoids</taxon>
        <taxon>Crotalarieae</taxon>
        <taxon>Crotalaria</taxon>
    </lineage>
</organism>
<comment type="caution">
    <text evidence="1">The sequence shown here is derived from an EMBL/GenBank/DDBJ whole genome shotgun (WGS) entry which is preliminary data.</text>
</comment>
<gene>
    <name evidence="1" type="ORF">RIF29_09951</name>
</gene>
<dbReference type="EMBL" id="JAYWIO010000002">
    <property type="protein sequence ID" value="KAK7281717.1"/>
    <property type="molecule type" value="Genomic_DNA"/>
</dbReference>
<keyword evidence="2" id="KW-1185">Reference proteome</keyword>
<accession>A0AAN9FSD5</accession>
<evidence type="ECO:0000313" key="1">
    <source>
        <dbReference type="EMBL" id="KAK7281717.1"/>
    </source>
</evidence>
<dbReference type="Proteomes" id="UP001372338">
    <property type="component" value="Unassembled WGS sequence"/>
</dbReference>
<name>A0AAN9FSD5_CROPI</name>
<sequence>MTDYTNMNAKHLFSSDLITPPLCFSSSFSLSQIRVLEPITCHGLLRPQHTLPRTNTSYQIRHRMRLHRYA</sequence>
<dbReference type="AlphaFoldDB" id="A0AAN9FSD5"/>
<reference evidence="1 2" key="1">
    <citation type="submission" date="2024-01" db="EMBL/GenBank/DDBJ databases">
        <title>The genomes of 5 underutilized Papilionoideae crops provide insights into root nodulation and disease resistanc.</title>
        <authorList>
            <person name="Yuan L."/>
        </authorList>
    </citation>
    <scope>NUCLEOTIDE SEQUENCE [LARGE SCALE GENOMIC DNA]</scope>
    <source>
        <strain evidence="1">ZHUSHIDOU_FW_LH</strain>
        <tissue evidence="1">Leaf</tissue>
    </source>
</reference>